<name>A0A8K0J9T3_9HYPO</name>
<proteinExistence type="predicted"/>
<comment type="caution">
    <text evidence="1">The sequence shown here is derived from an EMBL/GenBank/DDBJ whole genome shotgun (WGS) entry which is preliminary data.</text>
</comment>
<dbReference type="Gene3D" id="3.40.50.150">
    <property type="entry name" value="Vaccinia Virus protein VP39"/>
    <property type="match status" value="1"/>
</dbReference>
<protein>
    <recommendedName>
        <fullName evidence="3">S-adenosyl-L-methionine-dependent methyltransferase</fullName>
    </recommendedName>
</protein>
<keyword evidence="2" id="KW-1185">Reference proteome</keyword>
<evidence type="ECO:0008006" key="3">
    <source>
        <dbReference type="Google" id="ProtNLM"/>
    </source>
</evidence>
<evidence type="ECO:0000313" key="2">
    <source>
        <dbReference type="Proteomes" id="UP000811619"/>
    </source>
</evidence>
<dbReference type="Pfam" id="PF13489">
    <property type="entry name" value="Methyltransf_23"/>
    <property type="match status" value="1"/>
</dbReference>
<dbReference type="Proteomes" id="UP000811619">
    <property type="component" value="Unassembled WGS sequence"/>
</dbReference>
<dbReference type="SUPFAM" id="SSF53335">
    <property type="entry name" value="S-adenosyl-L-methionine-dependent methyltransferases"/>
    <property type="match status" value="1"/>
</dbReference>
<organism evidence="1 2">
    <name type="scientific">Claviceps africana</name>
    <dbReference type="NCBI Taxonomy" id="83212"/>
    <lineage>
        <taxon>Eukaryota</taxon>
        <taxon>Fungi</taxon>
        <taxon>Dikarya</taxon>
        <taxon>Ascomycota</taxon>
        <taxon>Pezizomycotina</taxon>
        <taxon>Sordariomycetes</taxon>
        <taxon>Hypocreomycetidae</taxon>
        <taxon>Hypocreales</taxon>
        <taxon>Clavicipitaceae</taxon>
        <taxon>Claviceps</taxon>
    </lineage>
</organism>
<reference evidence="1" key="1">
    <citation type="journal article" date="2020" name="bioRxiv">
        <title>Whole genome comparisons of ergot fungi reveals the divergence and evolution of species within the genus Claviceps are the result of varying mechanisms driving genome evolution and host range expansion.</title>
        <authorList>
            <person name="Wyka S.A."/>
            <person name="Mondo S.J."/>
            <person name="Liu M."/>
            <person name="Dettman J."/>
            <person name="Nalam V."/>
            <person name="Broders K.D."/>
        </authorList>
    </citation>
    <scope>NUCLEOTIDE SEQUENCE</scope>
    <source>
        <strain evidence="1">CCC 489</strain>
    </source>
</reference>
<evidence type="ECO:0000313" key="1">
    <source>
        <dbReference type="EMBL" id="KAG5928432.1"/>
    </source>
</evidence>
<dbReference type="InterPro" id="IPR029063">
    <property type="entry name" value="SAM-dependent_MTases_sf"/>
</dbReference>
<sequence>MEERAEKQLEGVWHYGRYYSKVMPRKYLWPIDEKAQDGMDILHKFYLELKNGHLFESPLKKGSKRTLRVLDLGTGTSIWAIDVATNARSVSTPLEVMAIDVNMIQPQFIPPQVTTLQLDITQTSWGPSVWGNCDLIHIRQLYGSILPHLWESVYRNAYLHLKHGSGYIEHVEIDWTARWAEDVPTDSPLQKWSEYFREGMARLGRSLELDGPHVRNCLHRAGFVGIQVKSKRCFLSSSFSGNRIKAEKWLNVALRRNLEGYSMMPLIEGLGWSKERCDAFCAEVEEDILNCSTSAHFMV</sequence>
<dbReference type="AlphaFoldDB" id="A0A8K0J9T3"/>
<dbReference type="CDD" id="cd02440">
    <property type="entry name" value="AdoMet_MTases"/>
    <property type="match status" value="1"/>
</dbReference>
<dbReference type="OrthoDB" id="2013972at2759"/>
<dbReference type="EMBL" id="SRPY01000116">
    <property type="protein sequence ID" value="KAG5928432.1"/>
    <property type="molecule type" value="Genomic_DNA"/>
</dbReference>
<gene>
    <name evidence="1" type="ORF">E4U42_000635</name>
</gene>
<accession>A0A8K0J9T3</accession>